<proteinExistence type="inferred from homology"/>
<keyword evidence="5 11" id="KW-1133">Transmembrane helix</keyword>
<feature type="transmembrane region" description="Helical" evidence="11">
    <location>
        <begin position="41"/>
        <end position="61"/>
    </location>
</feature>
<dbReference type="PANTHER" id="PTHR28097">
    <property type="entry name" value="PHEROMONE A FACTOR RECEPTOR"/>
    <property type="match status" value="1"/>
</dbReference>
<feature type="transmembrane region" description="Helical" evidence="11">
    <location>
        <begin position="73"/>
        <end position="96"/>
    </location>
</feature>
<sequence length="593" mass="66499">MDPNSIDWSKVIWSSFNGSIGITTTPDQRTSWLEPPYTYPALQVNLFFRVFLGLVSMIVIWAPMKLLWKHGEFAATVFCASTTVINLFYTINALIWHDNNVQEWWAGYGWCDLQSYTSWPLHTIYNICIFEIMRGLADKVGVLRVSSLTASERRRKVLISAAIIFIIPFYQLILFYFIVVGRYNISALVGCTNYYDPDWLFFVSYQIPTPVFIIAAAFMAVLVWFRFRQIEKMTRGVVFSDDVMVVRRQRVRRKLYLMSLMILVVVLPVVLYLWSVNIRFFAPVMMPYDFNRIHYEPPWTYNFITFTTSNILSPLDLNTNWIPNLTSIAIFVTFGTTADSFNEYRKMMLAVGLGRFFPKLHNEYQDSDKPSWFSTVFRSSARRSRNRTGNSSGSKDTSILPVTQQSSNASSAGKEGGQDLVFVTAPVTPPAPAVTKDNNPSPDLSEEPAAPTATQQQQPSRNPWVFRTTLASPLKMPTIPMTGLGRKKPSETAAAEQRMVTPTSATPLNTPIVPRSAAPSEQRNPGGDGDVGAAHDSDWDGSPRPWKAYPQKPAGGQRGKDEDYDVEAGGSLGQGSSSSNGKDETSGVVARSM</sequence>
<keyword evidence="3" id="KW-0589">Pheromone response</keyword>
<feature type="transmembrane region" description="Helical" evidence="11">
    <location>
        <begin position="199"/>
        <end position="225"/>
    </location>
</feature>
<evidence type="ECO:0000313" key="12">
    <source>
        <dbReference type="EMBL" id="KAK3944705.1"/>
    </source>
</evidence>
<dbReference type="AlphaFoldDB" id="A0AAN6S8T5"/>
<feature type="compositionally biased region" description="Low complexity" evidence="10">
    <location>
        <begin position="448"/>
        <end position="459"/>
    </location>
</feature>
<keyword evidence="7 11" id="KW-0472">Membrane</keyword>
<feature type="transmembrane region" description="Helical" evidence="11">
    <location>
        <begin position="157"/>
        <end position="179"/>
    </location>
</feature>
<keyword evidence="13" id="KW-1185">Reference proteome</keyword>
<keyword evidence="8 12" id="KW-0675">Receptor</keyword>
<feature type="region of interest" description="Disordered" evidence="10">
    <location>
        <begin position="383"/>
        <end position="415"/>
    </location>
</feature>
<organism evidence="12 13">
    <name type="scientific">Diplogelasinospora grovesii</name>
    <dbReference type="NCBI Taxonomy" id="303347"/>
    <lineage>
        <taxon>Eukaryota</taxon>
        <taxon>Fungi</taxon>
        <taxon>Dikarya</taxon>
        <taxon>Ascomycota</taxon>
        <taxon>Pezizomycotina</taxon>
        <taxon>Sordariomycetes</taxon>
        <taxon>Sordariomycetidae</taxon>
        <taxon>Sordariales</taxon>
        <taxon>Diplogelasinosporaceae</taxon>
        <taxon>Diplogelasinospora</taxon>
    </lineage>
</organism>
<name>A0AAN6S8T5_9PEZI</name>
<evidence type="ECO:0000256" key="11">
    <source>
        <dbReference type="SAM" id="Phobius"/>
    </source>
</evidence>
<reference evidence="13" key="1">
    <citation type="journal article" date="2023" name="Mol. Phylogenet. Evol.">
        <title>Genome-scale phylogeny and comparative genomics of the fungal order Sordariales.</title>
        <authorList>
            <person name="Hensen N."/>
            <person name="Bonometti L."/>
            <person name="Westerberg I."/>
            <person name="Brannstrom I.O."/>
            <person name="Guillou S."/>
            <person name="Cros-Aarteil S."/>
            <person name="Calhoun S."/>
            <person name="Haridas S."/>
            <person name="Kuo A."/>
            <person name="Mondo S."/>
            <person name="Pangilinan J."/>
            <person name="Riley R."/>
            <person name="LaButti K."/>
            <person name="Andreopoulos B."/>
            <person name="Lipzen A."/>
            <person name="Chen C."/>
            <person name="Yan M."/>
            <person name="Daum C."/>
            <person name="Ng V."/>
            <person name="Clum A."/>
            <person name="Steindorff A."/>
            <person name="Ohm R.A."/>
            <person name="Martin F."/>
            <person name="Silar P."/>
            <person name="Natvig D.O."/>
            <person name="Lalanne C."/>
            <person name="Gautier V."/>
            <person name="Ament-Velasquez S.L."/>
            <person name="Kruys A."/>
            <person name="Hutchinson M.I."/>
            <person name="Powell A.J."/>
            <person name="Barry K."/>
            <person name="Miller A.N."/>
            <person name="Grigoriev I.V."/>
            <person name="Debuchy R."/>
            <person name="Gladieux P."/>
            <person name="Hiltunen Thoren M."/>
            <person name="Johannesson H."/>
        </authorList>
    </citation>
    <scope>NUCLEOTIDE SEQUENCE [LARGE SCALE GENOMIC DNA]</scope>
    <source>
        <strain evidence="13">CBS 340.73</strain>
    </source>
</reference>
<evidence type="ECO:0000256" key="8">
    <source>
        <dbReference type="ARBA" id="ARBA00023170"/>
    </source>
</evidence>
<feature type="region of interest" description="Disordered" evidence="10">
    <location>
        <begin position="428"/>
        <end position="593"/>
    </location>
</feature>
<comment type="caution">
    <text evidence="12">The sequence shown here is derived from an EMBL/GenBank/DDBJ whole genome shotgun (WGS) entry which is preliminary data.</text>
</comment>
<dbReference type="InterPro" id="IPR001499">
    <property type="entry name" value="GPCR_STE3"/>
</dbReference>
<dbReference type="EMBL" id="MU853758">
    <property type="protein sequence ID" value="KAK3944705.1"/>
    <property type="molecule type" value="Genomic_DNA"/>
</dbReference>
<evidence type="ECO:0000256" key="10">
    <source>
        <dbReference type="SAM" id="MobiDB-lite"/>
    </source>
</evidence>
<evidence type="ECO:0000256" key="2">
    <source>
        <dbReference type="ARBA" id="ARBA00011085"/>
    </source>
</evidence>
<comment type="similarity">
    <text evidence="2">Belongs to the G-protein coupled receptor 4 family.</text>
</comment>
<keyword evidence="9" id="KW-0807">Transducer</keyword>
<evidence type="ECO:0000256" key="1">
    <source>
        <dbReference type="ARBA" id="ARBA00004141"/>
    </source>
</evidence>
<evidence type="ECO:0000256" key="7">
    <source>
        <dbReference type="ARBA" id="ARBA00023136"/>
    </source>
</evidence>
<protein>
    <submittedName>
        <fullName evidence="12">Pheromone A receptor-domain-containing protein</fullName>
    </submittedName>
</protein>
<evidence type="ECO:0000256" key="9">
    <source>
        <dbReference type="ARBA" id="ARBA00023224"/>
    </source>
</evidence>
<dbReference type="Pfam" id="PF02076">
    <property type="entry name" value="STE3"/>
    <property type="match status" value="1"/>
</dbReference>
<evidence type="ECO:0000313" key="13">
    <source>
        <dbReference type="Proteomes" id="UP001303473"/>
    </source>
</evidence>
<evidence type="ECO:0000256" key="5">
    <source>
        <dbReference type="ARBA" id="ARBA00022989"/>
    </source>
</evidence>
<feature type="transmembrane region" description="Helical" evidence="11">
    <location>
        <begin position="255"/>
        <end position="275"/>
    </location>
</feature>
<keyword evidence="6" id="KW-0297">G-protein coupled receptor</keyword>
<evidence type="ECO:0000256" key="3">
    <source>
        <dbReference type="ARBA" id="ARBA00022507"/>
    </source>
</evidence>
<dbReference type="GO" id="GO:0000750">
    <property type="term" value="P:pheromone-dependent signal transduction involved in conjugation with cellular fusion"/>
    <property type="evidence" value="ECO:0007669"/>
    <property type="project" value="TreeGrafter"/>
</dbReference>
<dbReference type="Proteomes" id="UP001303473">
    <property type="component" value="Unassembled WGS sequence"/>
</dbReference>
<evidence type="ECO:0000256" key="6">
    <source>
        <dbReference type="ARBA" id="ARBA00023040"/>
    </source>
</evidence>
<gene>
    <name evidence="12" type="ORF">QBC46DRAFT_439182</name>
</gene>
<comment type="subcellular location">
    <subcellularLocation>
        <location evidence="1">Membrane</location>
        <topology evidence="1">Multi-pass membrane protein</topology>
    </subcellularLocation>
</comment>
<dbReference type="GO" id="GO:0004932">
    <property type="term" value="F:mating-type factor pheromone receptor activity"/>
    <property type="evidence" value="ECO:0007669"/>
    <property type="project" value="InterPro"/>
</dbReference>
<dbReference type="PANTHER" id="PTHR28097:SF1">
    <property type="entry name" value="PHEROMONE A FACTOR RECEPTOR"/>
    <property type="match status" value="1"/>
</dbReference>
<evidence type="ECO:0000256" key="4">
    <source>
        <dbReference type="ARBA" id="ARBA00022692"/>
    </source>
</evidence>
<accession>A0AAN6S8T5</accession>
<feature type="compositionally biased region" description="Polar residues" evidence="10">
    <location>
        <begin position="500"/>
        <end position="509"/>
    </location>
</feature>
<keyword evidence="4 11" id="KW-0812">Transmembrane</keyword>
<dbReference type="GO" id="GO:0005886">
    <property type="term" value="C:plasma membrane"/>
    <property type="evidence" value="ECO:0007669"/>
    <property type="project" value="TreeGrafter"/>
</dbReference>
<feature type="compositionally biased region" description="Polar residues" evidence="10">
    <location>
        <begin position="395"/>
        <end position="411"/>
    </location>
</feature>